<dbReference type="InterPro" id="IPR036513">
    <property type="entry name" value="STAS_dom_sf"/>
</dbReference>
<dbReference type="RefSeq" id="WP_352066108.1">
    <property type="nucleotide sequence ID" value="NZ_JBEPAZ010000093.1"/>
</dbReference>
<organism evidence="4 5">
    <name type="scientific">Streptomyces sp. 900105245</name>
    <dbReference type="NCBI Taxonomy" id="3154379"/>
    <lineage>
        <taxon>Bacteria</taxon>
        <taxon>Bacillati</taxon>
        <taxon>Actinomycetota</taxon>
        <taxon>Actinomycetes</taxon>
        <taxon>Kitasatosporales</taxon>
        <taxon>Streptomycetaceae</taxon>
        <taxon>Streptomyces</taxon>
    </lineage>
</organism>
<dbReference type="Pfam" id="PF13466">
    <property type="entry name" value="STAS_2"/>
    <property type="match status" value="1"/>
</dbReference>
<accession>A0ABV1UKH9</accession>
<dbReference type="PROSITE" id="PS50801">
    <property type="entry name" value="STAS"/>
    <property type="match status" value="1"/>
</dbReference>
<dbReference type="PANTHER" id="PTHR33495:SF2">
    <property type="entry name" value="ANTI-SIGMA FACTOR ANTAGONIST TM_1081-RELATED"/>
    <property type="match status" value="1"/>
</dbReference>
<evidence type="ECO:0000256" key="2">
    <source>
        <dbReference type="RuleBase" id="RU003749"/>
    </source>
</evidence>
<keyword evidence="5" id="KW-1185">Reference proteome</keyword>
<proteinExistence type="inferred from homology"/>
<dbReference type="InterPro" id="IPR058548">
    <property type="entry name" value="MlaB-like_STAS"/>
</dbReference>
<evidence type="ECO:0000313" key="5">
    <source>
        <dbReference type="Proteomes" id="UP001470023"/>
    </source>
</evidence>
<dbReference type="Proteomes" id="UP001470023">
    <property type="component" value="Unassembled WGS sequence"/>
</dbReference>
<dbReference type="EMBL" id="JBEPAZ010000093">
    <property type="protein sequence ID" value="MER6434244.1"/>
    <property type="molecule type" value="Genomic_DNA"/>
</dbReference>
<dbReference type="InterPro" id="IPR002645">
    <property type="entry name" value="STAS_dom"/>
</dbReference>
<comment type="caution">
    <text evidence="4">The sequence shown here is derived from an EMBL/GenBank/DDBJ whole genome shotgun (WGS) entry which is preliminary data.</text>
</comment>
<dbReference type="NCBIfam" id="TIGR00377">
    <property type="entry name" value="ant_ant_sig"/>
    <property type="match status" value="1"/>
</dbReference>
<gene>
    <name evidence="4" type="ORF">ABT272_42245</name>
</gene>
<evidence type="ECO:0000256" key="1">
    <source>
        <dbReference type="ARBA" id="ARBA00009013"/>
    </source>
</evidence>
<evidence type="ECO:0000259" key="3">
    <source>
        <dbReference type="PROSITE" id="PS50801"/>
    </source>
</evidence>
<dbReference type="CDD" id="cd07043">
    <property type="entry name" value="STAS_anti-anti-sigma_factors"/>
    <property type="match status" value="1"/>
</dbReference>
<protein>
    <recommendedName>
        <fullName evidence="2">Anti-sigma factor antagonist</fullName>
    </recommendedName>
</protein>
<name>A0ABV1UKH9_9ACTN</name>
<evidence type="ECO:0000313" key="4">
    <source>
        <dbReference type="EMBL" id="MER6434244.1"/>
    </source>
</evidence>
<dbReference type="SUPFAM" id="SSF52091">
    <property type="entry name" value="SpoIIaa-like"/>
    <property type="match status" value="1"/>
</dbReference>
<comment type="similarity">
    <text evidence="1 2">Belongs to the anti-sigma-factor antagonist family.</text>
</comment>
<feature type="domain" description="STAS" evidence="3">
    <location>
        <begin position="18"/>
        <end position="104"/>
    </location>
</feature>
<dbReference type="Gene3D" id="3.30.750.24">
    <property type="entry name" value="STAS domain"/>
    <property type="match status" value="1"/>
</dbReference>
<sequence length="104" mass="11406">MLKPLDIEVRQPAPDHCVVVVAGELDVVTAAELRHALQQAVTTYPRTIVDLAGVPFCDCTGLSALMAANRRAKERGAVLRLRCVPCAMAWLLRLTHTRDAFVIE</sequence>
<dbReference type="InterPro" id="IPR003658">
    <property type="entry name" value="Anti-sigma_ant"/>
</dbReference>
<reference evidence="4 5" key="1">
    <citation type="submission" date="2024-06" db="EMBL/GenBank/DDBJ databases">
        <title>The Natural Products Discovery Center: Release of the First 8490 Sequenced Strains for Exploring Actinobacteria Biosynthetic Diversity.</title>
        <authorList>
            <person name="Kalkreuter E."/>
            <person name="Kautsar S.A."/>
            <person name="Yang D."/>
            <person name="Bader C.D."/>
            <person name="Teijaro C.N."/>
            <person name="Fluegel L."/>
            <person name="Davis C.M."/>
            <person name="Simpson J.R."/>
            <person name="Lauterbach L."/>
            <person name="Steele A.D."/>
            <person name="Gui C."/>
            <person name="Meng S."/>
            <person name="Li G."/>
            <person name="Viehrig K."/>
            <person name="Ye F."/>
            <person name="Su P."/>
            <person name="Kiefer A.F."/>
            <person name="Nichols A."/>
            <person name="Cepeda A.J."/>
            <person name="Yan W."/>
            <person name="Fan B."/>
            <person name="Jiang Y."/>
            <person name="Adhikari A."/>
            <person name="Zheng C.-J."/>
            <person name="Schuster L."/>
            <person name="Cowan T.M."/>
            <person name="Smanski M.J."/>
            <person name="Chevrette M.G."/>
            <person name="De Carvalho L.P.S."/>
            <person name="Shen B."/>
        </authorList>
    </citation>
    <scope>NUCLEOTIDE SEQUENCE [LARGE SCALE GENOMIC DNA]</scope>
    <source>
        <strain evidence="4 5">NPDC001166</strain>
    </source>
</reference>
<dbReference type="PANTHER" id="PTHR33495">
    <property type="entry name" value="ANTI-SIGMA FACTOR ANTAGONIST TM_1081-RELATED-RELATED"/>
    <property type="match status" value="1"/>
</dbReference>